<feature type="compositionally biased region" description="Basic and acidic residues" evidence="1">
    <location>
        <begin position="85"/>
        <end position="104"/>
    </location>
</feature>
<dbReference type="AlphaFoldDB" id="K0RC82"/>
<dbReference type="EMBL" id="AGNL01042918">
    <property type="protein sequence ID" value="EJK50805.1"/>
    <property type="molecule type" value="Genomic_DNA"/>
</dbReference>
<name>K0RC82_THAOC</name>
<keyword evidence="3" id="KW-1185">Reference proteome</keyword>
<accession>K0RC82</accession>
<sequence length="239" mass="26011">MRIINWDVRLPASGGEAAEEDVENLRDLSYAGQADDAPIDVDAAKRLAMCWERAMAVSKNIVGSARIKISKYFVCEISRSLLQREEERSFSKRSEPRSSEEPARPARSLFVRLSGSRFEDLPAGSAAGSPGSKARPSRRPNSSINPSREFDEMASGDENVNVVGGQAAIHSESRDEEMAKARKASRRASDLSLVSQTLAISNFPPEVQAIMTEAFDEDGNGHIASAELVESAKLTIATR</sequence>
<feature type="compositionally biased region" description="Low complexity" evidence="1">
    <location>
        <begin position="122"/>
        <end position="147"/>
    </location>
</feature>
<dbReference type="PROSITE" id="PS00018">
    <property type="entry name" value="EF_HAND_1"/>
    <property type="match status" value="1"/>
</dbReference>
<evidence type="ECO:0000256" key="1">
    <source>
        <dbReference type="SAM" id="MobiDB-lite"/>
    </source>
</evidence>
<feature type="region of interest" description="Disordered" evidence="1">
    <location>
        <begin position="120"/>
        <end position="148"/>
    </location>
</feature>
<gene>
    <name evidence="2" type="ORF">THAOC_30093</name>
</gene>
<feature type="region of interest" description="Disordered" evidence="1">
    <location>
        <begin position="85"/>
        <end position="106"/>
    </location>
</feature>
<protein>
    <submittedName>
        <fullName evidence="2">Uncharacterized protein</fullName>
    </submittedName>
</protein>
<evidence type="ECO:0000313" key="3">
    <source>
        <dbReference type="Proteomes" id="UP000266841"/>
    </source>
</evidence>
<evidence type="ECO:0000313" key="2">
    <source>
        <dbReference type="EMBL" id="EJK50805.1"/>
    </source>
</evidence>
<organism evidence="2 3">
    <name type="scientific">Thalassiosira oceanica</name>
    <name type="common">Marine diatom</name>
    <dbReference type="NCBI Taxonomy" id="159749"/>
    <lineage>
        <taxon>Eukaryota</taxon>
        <taxon>Sar</taxon>
        <taxon>Stramenopiles</taxon>
        <taxon>Ochrophyta</taxon>
        <taxon>Bacillariophyta</taxon>
        <taxon>Coscinodiscophyceae</taxon>
        <taxon>Thalassiosirophycidae</taxon>
        <taxon>Thalassiosirales</taxon>
        <taxon>Thalassiosiraceae</taxon>
        <taxon>Thalassiosira</taxon>
    </lineage>
</organism>
<dbReference type="InterPro" id="IPR018247">
    <property type="entry name" value="EF_Hand_1_Ca_BS"/>
</dbReference>
<feature type="non-terminal residue" evidence="2">
    <location>
        <position position="239"/>
    </location>
</feature>
<reference evidence="2 3" key="1">
    <citation type="journal article" date="2012" name="Genome Biol.">
        <title>Genome and low-iron response of an oceanic diatom adapted to chronic iron limitation.</title>
        <authorList>
            <person name="Lommer M."/>
            <person name="Specht M."/>
            <person name="Roy A.S."/>
            <person name="Kraemer L."/>
            <person name="Andreson R."/>
            <person name="Gutowska M.A."/>
            <person name="Wolf J."/>
            <person name="Bergner S.V."/>
            <person name="Schilhabel M.B."/>
            <person name="Klostermeier U.C."/>
            <person name="Beiko R.G."/>
            <person name="Rosenstiel P."/>
            <person name="Hippler M."/>
            <person name="Laroche J."/>
        </authorList>
    </citation>
    <scope>NUCLEOTIDE SEQUENCE [LARGE SCALE GENOMIC DNA]</scope>
    <source>
        <strain evidence="2 3">CCMP1005</strain>
    </source>
</reference>
<proteinExistence type="predicted"/>
<comment type="caution">
    <text evidence="2">The sequence shown here is derived from an EMBL/GenBank/DDBJ whole genome shotgun (WGS) entry which is preliminary data.</text>
</comment>
<dbReference type="Proteomes" id="UP000266841">
    <property type="component" value="Unassembled WGS sequence"/>
</dbReference>